<gene>
    <name evidence="3" type="ORF">SLA_5665</name>
</gene>
<evidence type="ECO:0008006" key="5">
    <source>
        <dbReference type="Google" id="ProtNLM"/>
    </source>
</evidence>
<dbReference type="InterPro" id="IPR043504">
    <property type="entry name" value="Peptidase_S1_PA_chymotrypsin"/>
</dbReference>
<dbReference type="PANTHER" id="PTHR15462">
    <property type="entry name" value="SERINE PROTEASE"/>
    <property type="match status" value="1"/>
</dbReference>
<feature type="region of interest" description="Disordered" evidence="2">
    <location>
        <begin position="187"/>
        <end position="237"/>
    </location>
</feature>
<evidence type="ECO:0000256" key="1">
    <source>
        <dbReference type="ARBA" id="ARBA00022729"/>
    </source>
</evidence>
<proteinExistence type="predicted"/>
<dbReference type="InterPro" id="IPR009003">
    <property type="entry name" value="Peptidase_S1_PA"/>
</dbReference>
<dbReference type="EMBL" id="AP017424">
    <property type="protein sequence ID" value="BAU86534.1"/>
    <property type="molecule type" value="Genomic_DNA"/>
</dbReference>
<dbReference type="AlphaFoldDB" id="A0A160P5M9"/>
<reference evidence="3 4" key="1">
    <citation type="journal article" date="2016" name="Genome Announc.">
        <title>Complete Genome Sequence of Thiostrepton-Producing Streptomyces laurentii ATCC 31255.</title>
        <authorList>
            <person name="Doi K."/>
            <person name="Fujino Y."/>
            <person name="Nagayoshi Y."/>
            <person name="Ohshima T."/>
            <person name="Ogata S."/>
        </authorList>
    </citation>
    <scope>NUCLEOTIDE SEQUENCE [LARGE SCALE GENOMIC DNA]</scope>
    <source>
        <strain evidence="3 4">ATCC 31255</strain>
    </source>
</reference>
<sequence length="576" mass="60105">MLLAGVRGAVLAGGFAALSAGPRDGCGGYDGRSWFGDGHGSVSSSVTIRTPPGGRAVGSRRRSRRLRVLEGGAPGALPPAGPSAHSVYGDGLDGGPEAAVVSPVRTNDAERPGSRSAAEFLGAGRRTVDHNPATARQQPVRGGTADLGRAVPTRTGIVGASRGAAFAPPLFTHMQVDVVPGGSRDAIDSSAAGRGIRRRGVDADGDGLRPGRGRHGGDKPAAAADPTANGKITIPDDLKQRLKDHGIDMDKWRGGEWKNWDRDKWLREAKDFVNPIIEDLWDPDRMRDAERPDKPVDPEDISGDKGVTDPTPVVVRAKPVAAPYHETAAASGKVFFDGPEGSMVCSATVVQDPAHPGKSNMVWTAGHCVHAGKKGGWYRNIAFVPSYNNAGKSTAALEQATRQEIAPYGVWWSDWAQTSDQWIAGGGQTGGQGAPYDFAVLHVTPEKGSTGKSLEETVGSALPVEFNAPAVPKIASMTATGYPAGKPFDGQKMFQCADKPGRLSVETDQPTMYRIGCSMTGGSSGGGWVAAGQDGKPALVSNTSIGPVTAGWLAGPRLGPEAKTLYDKMSAKYANR</sequence>
<name>A0A160P5M9_STRLU</name>
<evidence type="ECO:0000313" key="3">
    <source>
        <dbReference type="EMBL" id="BAU86534.1"/>
    </source>
</evidence>
<feature type="region of interest" description="Disordered" evidence="2">
    <location>
        <begin position="40"/>
        <end position="98"/>
    </location>
</feature>
<evidence type="ECO:0000256" key="2">
    <source>
        <dbReference type="SAM" id="MobiDB-lite"/>
    </source>
</evidence>
<feature type="region of interest" description="Disordered" evidence="2">
    <location>
        <begin position="286"/>
        <end position="311"/>
    </location>
</feature>
<keyword evidence="4" id="KW-1185">Reference proteome</keyword>
<dbReference type="PANTHER" id="PTHR15462:SF19">
    <property type="entry name" value="PEPTIDASE S1 DOMAIN-CONTAINING PROTEIN"/>
    <property type="match status" value="1"/>
</dbReference>
<protein>
    <recommendedName>
        <fullName evidence="5">Secreted protein</fullName>
    </recommendedName>
</protein>
<dbReference type="Proteomes" id="UP000217676">
    <property type="component" value="Chromosome"/>
</dbReference>
<accession>A0A160P5M9</accession>
<dbReference type="SUPFAM" id="SSF50494">
    <property type="entry name" value="Trypsin-like serine proteases"/>
    <property type="match status" value="1"/>
</dbReference>
<organism evidence="3 4">
    <name type="scientific">Streptomyces laurentii</name>
    <dbReference type="NCBI Taxonomy" id="39478"/>
    <lineage>
        <taxon>Bacteria</taxon>
        <taxon>Bacillati</taxon>
        <taxon>Actinomycetota</taxon>
        <taxon>Actinomycetes</taxon>
        <taxon>Kitasatosporales</taxon>
        <taxon>Streptomycetaceae</taxon>
        <taxon>Streptomyces</taxon>
    </lineage>
</organism>
<dbReference type="InterPro" id="IPR050966">
    <property type="entry name" value="Glutamyl_endopeptidase"/>
</dbReference>
<keyword evidence="1" id="KW-0732">Signal</keyword>
<feature type="compositionally biased region" description="Basic and acidic residues" evidence="2">
    <location>
        <begin position="286"/>
        <end position="307"/>
    </location>
</feature>
<evidence type="ECO:0000313" key="4">
    <source>
        <dbReference type="Proteomes" id="UP000217676"/>
    </source>
</evidence>
<feature type="compositionally biased region" description="Basic and acidic residues" evidence="2">
    <location>
        <begin position="199"/>
        <end position="209"/>
    </location>
</feature>
<dbReference type="Gene3D" id="2.40.10.10">
    <property type="entry name" value="Trypsin-like serine proteases"/>
    <property type="match status" value="2"/>
</dbReference>
<dbReference type="KEGG" id="slau:SLA_5665"/>